<organism evidence="1 2">
    <name type="scientific">Suillus luteus UH-Slu-Lm8-n1</name>
    <dbReference type="NCBI Taxonomy" id="930992"/>
    <lineage>
        <taxon>Eukaryota</taxon>
        <taxon>Fungi</taxon>
        <taxon>Dikarya</taxon>
        <taxon>Basidiomycota</taxon>
        <taxon>Agaricomycotina</taxon>
        <taxon>Agaricomycetes</taxon>
        <taxon>Agaricomycetidae</taxon>
        <taxon>Boletales</taxon>
        <taxon>Suillineae</taxon>
        <taxon>Suillaceae</taxon>
        <taxon>Suillus</taxon>
    </lineage>
</organism>
<keyword evidence="2" id="KW-1185">Reference proteome</keyword>
<sequence length="77" mass="8839">MSRLSPTRTKFRYVTVPAQASDPTDHRIPSCLIPRLLPHRISANTGNEKISQLILIHHTIRTVLIYAIETLRTRSHK</sequence>
<reference evidence="2" key="2">
    <citation type="submission" date="2015-01" db="EMBL/GenBank/DDBJ databases">
        <title>Evolutionary Origins and Diversification of the Mycorrhizal Mutualists.</title>
        <authorList>
            <consortium name="DOE Joint Genome Institute"/>
            <consortium name="Mycorrhizal Genomics Consortium"/>
            <person name="Kohler A."/>
            <person name="Kuo A."/>
            <person name="Nagy L.G."/>
            <person name="Floudas D."/>
            <person name="Copeland A."/>
            <person name="Barry K.W."/>
            <person name="Cichocki N."/>
            <person name="Veneault-Fourrey C."/>
            <person name="LaButti K."/>
            <person name="Lindquist E.A."/>
            <person name="Lipzen A."/>
            <person name="Lundell T."/>
            <person name="Morin E."/>
            <person name="Murat C."/>
            <person name="Riley R."/>
            <person name="Ohm R."/>
            <person name="Sun H."/>
            <person name="Tunlid A."/>
            <person name="Henrissat B."/>
            <person name="Grigoriev I.V."/>
            <person name="Hibbett D.S."/>
            <person name="Martin F."/>
        </authorList>
    </citation>
    <scope>NUCLEOTIDE SEQUENCE [LARGE SCALE GENOMIC DNA]</scope>
    <source>
        <strain evidence="2">UH-Slu-Lm8-n1</strain>
    </source>
</reference>
<dbReference type="AlphaFoldDB" id="A0A0D0BIE6"/>
<dbReference type="HOGENOM" id="CLU_2639763_0_0_1"/>
<proteinExistence type="predicted"/>
<protein>
    <submittedName>
        <fullName evidence="1">Uncharacterized protein</fullName>
    </submittedName>
</protein>
<name>A0A0D0BIE6_9AGAM</name>
<dbReference type="InParanoid" id="A0A0D0BIE6"/>
<dbReference type="EMBL" id="KN835225">
    <property type="protein sequence ID" value="KIK42938.1"/>
    <property type="molecule type" value="Genomic_DNA"/>
</dbReference>
<evidence type="ECO:0000313" key="2">
    <source>
        <dbReference type="Proteomes" id="UP000054485"/>
    </source>
</evidence>
<accession>A0A0D0BIE6</accession>
<gene>
    <name evidence="1" type="ORF">CY34DRAFT_804347</name>
</gene>
<reference evidence="1 2" key="1">
    <citation type="submission" date="2014-04" db="EMBL/GenBank/DDBJ databases">
        <authorList>
            <consortium name="DOE Joint Genome Institute"/>
            <person name="Kuo A."/>
            <person name="Ruytinx J."/>
            <person name="Rineau F."/>
            <person name="Colpaert J."/>
            <person name="Kohler A."/>
            <person name="Nagy L.G."/>
            <person name="Floudas D."/>
            <person name="Copeland A."/>
            <person name="Barry K.W."/>
            <person name="Cichocki N."/>
            <person name="Veneault-Fourrey C."/>
            <person name="LaButti K."/>
            <person name="Lindquist E.A."/>
            <person name="Lipzen A."/>
            <person name="Lundell T."/>
            <person name="Morin E."/>
            <person name="Murat C."/>
            <person name="Sun H."/>
            <person name="Tunlid A."/>
            <person name="Henrissat B."/>
            <person name="Grigoriev I.V."/>
            <person name="Hibbett D.S."/>
            <person name="Martin F."/>
            <person name="Nordberg H.P."/>
            <person name="Cantor M.N."/>
            <person name="Hua S.X."/>
        </authorList>
    </citation>
    <scope>NUCLEOTIDE SEQUENCE [LARGE SCALE GENOMIC DNA]</scope>
    <source>
        <strain evidence="1 2">UH-Slu-Lm8-n1</strain>
    </source>
</reference>
<dbReference type="Proteomes" id="UP000054485">
    <property type="component" value="Unassembled WGS sequence"/>
</dbReference>
<evidence type="ECO:0000313" key="1">
    <source>
        <dbReference type="EMBL" id="KIK42938.1"/>
    </source>
</evidence>